<organism evidence="8 9">
    <name type="scientific">Candidatus Falkowbacteria bacterium RIFOXYC2_FULL_48_21</name>
    <dbReference type="NCBI Taxonomy" id="1798005"/>
    <lineage>
        <taxon>Bacteria</taxon>
        <taxon>Candidatus Falkowiibacteriota</taxon>
    </lineage>
</organism>
<dbReference type="Gene3D" id="2.10.109.10">
    <property type="entry name" value="Umud Fragment, subunit A"/>
    <property type="match status" value="1"/>
</dbReference>
<dbReference type="InterPro" id="IPR019533">
    <property type="entry name" value="Peptidase_S26"/>
</dbReference>
<dbReference type="AlphaFoldDB" id="A0A1F5T513"/>
<sequence length="172" mass="19489">MLEKRKRYINSLALIIIQITVITFVMRFFIIEPGSVDGPSMEPTFNDSEIFLVNKLTYMHSPLRRFDVVQAVVNGNNGKIDIIKRVVGLPGEIVTVEKGKIFVETASGEKFPLDEPYLKYGTLTKVRYGAPNKFYISANYYFLVGDNRGQSIDSRDTGPVHRKQINGKVIQL</sequence>
<gene>
    <name evidence="8" type="ORF">A2482_03480</name>
</gene>
<feature type="active site" evidence="5">
    <location>
        <position position="84"/>
    </location>
</feature>
<dbReference type="EC" id="3.4.21.89" evidence="3 6"/>
<evidence type="ECO:0000256" key="6">
    <source>
        <dbReference type="RuleBase" id="RU362042"/>
    </source>
</evidence>
<comment type="subcellular location">
    <subcellularLocation>
        <location evidence="6">Membrane</location>
        <topology evidence="6">Single-pass type II membrane protein</topology>
    </subcellularLocation>
</comment>
<dbReference type="PANTHER" id="PTHR43390:SF1">
    <property type="entry name" value="CHLOROPLAST PROCESSING PEPTIDASE"/>
    <property type="match status" value="1"/>
</dbReference>
<dbReference type="GO" id="GO:0016020">
    <property type="term" value="C:membrane"/>
    <property type="evidence" value="ECO:0007669"/>
    <property type="project" value="UniProtKB-SubCell"/>
</dbReference>
<protein>
    <recommendedName>
        <fullName evidence="3 6">Signal peptidase I</fullName>
        <ecNumber evidence="3 6">3.4.21.89</ecNumber>
    </recommendedName>
</protein>
<dbReference type="GO" id="GO:0006465">
    <property type="term" value="P:signal peptide processing"/>
    <property type="evidence" value="ECO:0007669"/>
    <property type="project" value="InterPro"/>
</dbReference>
<dbReference type="PROSITE" id="PS00760">
    <property type="entry name" value="SPASE_I_2"/>
    <property type="match status" value="1"/>
</dbReference>
<dbReference type="Proteomes" id="UP000178656">
    <property type="component" value="Unassembled WGS sequence"/>
</dbReference>
<evidence type="ECO:0000313" key="8">
    <source>
        <dbReference type="EMBL" id="OGF34060.1"/>
    </source>
</evidence>
<dbReference type="PRINTS" id="PR00727">
    <property type="entry name" value="LEADERPTASE"/>
</dbReference>
<dbReference type="NCBIfam" id="TIGR02227">
    <property type="entry name" value="sigpep_I_bact"/>
    <property type="match status" value="1"/>
</dbReference>
<evidence type="ECO:0000256" key="2">
    <source>
        <dbReference type="ARBA" id="ARBA00009370"/>
    </source>
</evidence>
<dbReference type="PANTHER" id="PTHR43390">
    <property type="entry name" value="SIGNAL PEPTIDASE I"/>
    <property type="match status" value="1"/>
</dbReference>
<keyword evidence="6" id="KW-1133">Transmembrane helix</keyword>
<dbReference type="EMBL" id="MFGM01000085">
    <property type="protein sequence ID" value="OGF34060.1"/>
    <property type="molecule type" value="Genomic_DNA"/>
</dbReference>
<comment type="caution">
    <text evidence="8">The sequence shown here is derived from an EMBL/GenBank/DDBJ whole genome shotgun (WGS) entry which is preliminary data.</text>
</comment>
<feature type="active site" evidence="5">
    <location>
        <position position="40"/>
    </location>
</feature>
<keyword evidence="4 6" id="KW-0378">Hydrolase</keyword>
<dbReference type="GO" id="GO:0004252">
    <property type="term" value="F:serine-type endopeptidase activity"/>
    <property type="evidence" value="ECO:0007669"/>
    <property type="project" value="InterPro"/>
</dbReference>
<dbReference type="InterPro" id="IPR019757">
    <property type="entry name" value="Pept_S26A_signal_pept_1_Lys-AS"/>
</dbReference>
<proteinExistence type="inferred from homology"/>
<accession>A0A1F5T513</accession>
<dbReference type="GO" id="GO:0009003">
    <property type="term" value="F:signal peptidase activity"/>
    <property type="evidence" value="ECO:0007669"/>
    <property type="project" value="UniProtKB-EC"/>
</dbReference>
<keyword evidence="6" id="KW-0472">Membrane</keyword>
<comment type="similarity">
    <text evidence="2 6">Belongs to the peptidase S26 family.</text>
</comment>
<feature type="domain" description="Peptidase S26" evidence="7">
    <location>
        <begin position="11"/>
        <end position="169"/>
    </location>
</feature>
<dbReference type="InterPro" id="IPR036286">
    <property type="entry name" value="LexA/Signal_pep-like_sf"/>
</dbReference>
<evidence type="ECO:0000259" key="7">
    <source>
        <dbReference type="Pfam" id="PF10502"/>
    </source>
</evidence>
<dbReference type="CDD" id="cd06530">
    <property type="entry name" value="S26_SPase_I"/>
    <property type="match status" value="1"/>
</dbReference>
<evidence type="ECO:0000313" key="9">
    <source>
        <dbReference type="Proteomes" id="UP000178656"/>
    </source>
</evidence>
<dbReference type="Pfam" id="PF10502">
    <property type="entry name" value="Peptidase_S26"/>
    <property type="match status" value="1"/>
</dbReference>
<keyword evidence="6" id="KW-0645">Protease</keyword>
<feature type="transmembrane region" description="Helical" evidence="6">
    <location>
        <begin position="12"/>
        <end position="30"/>
    </location>
</feature>
<reference evidence="8 9" key="1">
    <citation type="journal article" date="2016" name="Nat. Commun.">
        <title>Thousands of microbial genomes shed light on interconnected biogeochemical processes in an aquifer system.</title>
        <authorList>
            <person name="Anantharaman K."/>
            <person name="Brown C.T."/>
            <person name="Hug L.A."/>
            <person name="Sharon I."/>
            <person name="Castelle C.J."/>
            <person name="Probst A.J."/>
            <person name="Thomas B.C."/>
            <person name="Singh A."/>
            <person name="Wilkins M.J."/>
            <person name="Karaoz U."/>
            <person name="Brodie E.L."/>
            <person name="Williams K.H."/>
            <person name="Hubbard S.S."/>
            <person name="Banfield J.F."/>
        </authorList>
    </citation>
    <scope>NUCLEOTIDE SEQUENCE [LARGE SCALE GENOMIC DNA]</scope>
</reference>
<dbReference type="InterPro" id="IPR000223">
    <property type="entry name" value="Pept_S26A_signal_pept_1"/>
</dbReference>
<comment type="catalytic activity">
    <reaction evidence="1 6">
        <text>Cleavage of hydrophobic, N-terminal signal or leader sequences from secreted and periplasmic proteins.</text>
        <dbReference type="EC" id="3.4.21.89"/>
    </reaction>
</comment>
<keyword evidence="6" id="KW-0812">Transmembrane</keyword>
<dbReference type="SUPFAM" id="SSF51306">
    <property type="entry name" value="LexA/Signal peptidase"/>
    <property type="match status" value="1"/>
</dbReference>
<evidence type="ECO:0000256" key="4">
    <source>
        <dbReference type="ARBA" id="ARBA00022801"/>
    </source>
</evidence>
<evidence type="ECO:0000256" key="3">
    <source>
        <dbReference type="ARBA" id="ARBA00013208"/>
    </source>
</evidence>
<evidence type="ECO:0000256" key="1">
    <source>
        <dbReference type="ARBA" id="ARBA00000677"/>
    </source>
</evidence>
<name>A0A1F5T513_9BACT</name>
<evidence type="ECO:0000256" key="5">
    <source>
        <dbReference type="PIRSR" id="PIRSR600223-1"/>
    </source>
</evidence>